<dbReference type="InterPro" id="IPR050469">
    <property type="entry name" value="Diguanylate_Cyclase"/>
</dbReference>
<keyword evidence="6" id="KW-0808">Transferase</keyword>
<dbReference type="PROSITE" id="PS50113">
    <property type="entry name" value="PAC"/>
    <property type="match status" value="1"/>
</dbReference>
<dbReference type="RefSeq" id="WP_322854697.1">
    <property type="nucleotide sequence ID" value="NZ_JAYDCJ010000003.1"/>
</dbReference>
<dbReference type="Proteomes" id="UP001305746">
    <property type="component" value="Unassembled WGS sequence"/>
</dbReference>
<sequence>MQLSAETRLKAILEGTGAGTWELNLDTYEVIFNERWAQMLGYTLDELNPVSFETWERLCHPDDVRAAHLALADYLNGNSPQYECVLRMRHRDGDWRYIHTRGTLFNHGDDPDSRWLMGTHLDVTEEKLVQNQLHRLAQSLPGVIYTYVVEPDGQFHFPYLSRKTEEFFGISAEQARANPQLLFDTIHPDDLDRLQASIDESARTLNEWVCDYRVVVGDQVQWVRGVSTPEQDLDGSITWHGVITNIDERKRLELELQELSITDELTGLYNRRYMLQRLEELTAQQERYGHPFSLISLDIDFFKAINDSWGHPMGDTVLRTFAELIEHGTRKTDVVARTGGEEFIVLMPNTRLDDARHVAEALRIALESETFVSDEGEDFTVTLSAGVVSWSPGVATVRELLSQCDRSLYEAKRAGRNRVVIQGEANQNA</sequence>
<dbReference type="PROSITE" id="PS50887">
    <property type="entry name" value="GGDEF"/>
    <property type="match status" value="1"/>
</dbReference>
<dbReference type="Gene3D" id="3.30.70.270">
    <property type="match status" value="1"/>
</dbReference>
<comment type="caution">
    <text evidence="6">The sequence shown here is derived from an EMBL/GenBank/DDBJ whole genome shotgun (WGS) entry which is preliminary data.</text>
</comment>
<dbReference type="PROSITE" id="PS50112">
    <property type="entry name" value="PAS"/>
    <property type="match status" value="2"/>
</dbReference>
<dbReference type="NCBIfam" id="TIGR00254">
    <property type="entry name" value="GGDEF"/>
    <property type="match status" value="1"/>
</dbReference>
<name>A0ABU5NWJ2_9GAMM</name>
<evidence type="ECO:0000313" key="6">
    <source>
        <dbReference type="EMBL" id="MEA1080184.1"/>
    </source>
</evidence>
<dbReference type="CDD" id="cd01949">
    <property type="entry name" value="GGDEF"/>
    <property type="match status" value="1"/>
</dbReference>
<evidence type="ECO:0000313" key="7">
    <source>
        <dbReference type="Proteomes" id="UP001305746"/>
    </source>
</evidence>
<dbReference type="PANTHER" id="PTHR45138">
    <property type="entry name" value="REGULATORY COMPONENTS OF SENSORY TRANSDUCTION SYSTEM"/>
    <property type="match status" value="1"/>
</dbReference>
<dbReference type="InterPro" id="IPR000700">
    <property type="entry name" value="PAS-assoc_C"/>
</dbReference>
<dbReference type="SUPFAM" id="SSF55073">
    <property type="entry name" value="Nucleotide cyclase"/>
    <property type="match status" value="1"/>
</dbReference>
<evidence type="ECO:0000256" key="1">
    <source>
        <dbReference type="ARBA" id="ARBA00012528"/>
    </source>
</evidence>
<dbReference type="InterPro" id="IPR001610">
    <property type="entry name" value="PAC"/>
</dbReference>
<protein>
    <recommendedName>
        <fullName evidence="1">diguanylate cyclase</fullName>
        <ecNumber evidence="1">2.7.7.65</ecNumber>
    </recommendedName>
</protein>
<dbReference type="InterPro" id="IPR000160">
    <property type="entry name" value="GGDEF_dom"/>
</dbReference>
<organism evidence="6 7">
    <name type="scientific">Marinobacter qingdaonensis</name>
    <dbReference type="NCBI Taxonomy" id="3108486"/>
    <lineage>
        <taxon>Bacteria</taxon>
        <taxon>Pseudomonadati</taxon>
        <taxon>Pseudomonadota</taxon>
        <taxon>Gammaproteobacteria</taxon>
        <taxon>Pseudomonadales</taxon>
        <taxon>Marinobacteraceae</taxon>
        <taxon>Marinobacter</taxon>
    </lineage>
</organism>
<dbReference type="SUPFAM" id="SSF55785">
    <property type="entry name" value="PYP-like sensor domain (PAS domain)"/>
    <property type="match status" value="2"/>
</dbReference>
<dbReference type="Pfam" id="PF08447">
    <property type="entry name" value="PAS_3"/>
    <property type="match status" value="2"/>
</dbReference>
<dbReference type="NCBIfam" id="TIGR00229">
    <property type="entry name" value="sensory_box"/>
    <property type="match status" value="1"/>
</dbReference>
<evidence type="ECO:0000259" key="3">
    <source>
        <dbReference type="PROSITE" id="PS50112"/>
    </source>
</evidence>
<dbReference type="InterPro" id="IPR000014">
    <property type="entry name" value="PAS"/>
</dbReference>
<keyword evidence="6" id="KW-0548">Nucleotidyltransferase</keyword>
<dbReference type="SMART" id="SM00091">
    <property type="entry name" value="PAS"/>
    <property type="match status" value="2"/>
</dbReference>
<keyword evidence="7" id="KW-1185">Reference proteome</keyword>
<dbReference type="EMBL" id="JAYDCJ010000003">
    <property type="protein sequence ID" value="MEA1080184.1"/>
    <property type="molecule type" value="Genomic_DNA"/>
</dbReference>
<dbReference type="InterPro" id="IPR043128">
    <property type="entry name" value="Rev_trsase/Diguanyl_cyclase"/>
</dbReference>
<evidence type="ECO:0000259" key="5">
    <source>
        <dbReference type="PROSITE" id="PS50887"/>
    </source>
</evidence>
<evidence type="ECO:0000259" key="4">
    <source>
        <dbReference type="PROSITE" id="PS50113"/>
    </source>
</evidence>
<feature type="domain" description="PAC" evidence="4">
    <location>
        <begin position="82"/>
        <end position="135"/>
    </location>
</feature>
<dbReference type="EC" id="2.7.7.65" evidence="1"/>
<dbReference type="GO" id="GO:0052621">
    <property type="term" value="F:diguanylate cyclase activity"/>
    <property type="evidence" value="ECO:0007669"/>
    <property type="project" value="UniProtKB-EC"/>
</dbReference>
<dbReference type="SMART" id="SM00086">
    <property type="entry name" value="PAC"/>
    <property type="match status" value="2"/>
</dbReference>
<feature type="domain" description="GGDEF" evidence="5">
    <location>
        <begin position="290"/>
        <end position="424"/>
    </location>
</feature>
<comment type="catalytic activity">
    <reaction evidence="2">
        <text>2 GTP = 3',3'-c-di-GMP + 2 diphosphate</text>
        <dbReference type="Rhea" id="RHEA:24898"/>
        <dbReference type="ChEBI" id="CHEBI:33019"/>
        <dbReference type="ChEBI" id="CHEBI:37565"/>
        <dbReference type="ChEBI" id="CHEBI:58805"/>
        <dbReference type="EC" id="2.7.7.65"/>
    </reaction>
</comment>
<dbReference type="InterPro" id="IPR013655">
    <property type="entry name" value="PAS_fold_3"/>
</dbReference>
<feature type="domain" description="PAS" evidence="3">
    <location>
        <begin position="5"/>
        <end position="78"/>
    </location>
</feature>
<dbReference type="InterPro" id="IPR035965">
    <property type="entry name" value="PAS-like_dom_sf"/>
</dbReference>
<feature type="domain" description="PAS" evidence="3">
    <location>
        <begin position="147"/>
        <end position="205"/>
    </location>
</feature>
<dbReference type="InterPro" id="IPR029787">
    <property type="entry name" value="Nucleotide_cyclase"/>
</dbReference>
<dbReference type="Gene3D" id="3.30.450.20">
    <property type="entry name" value="PAS domain"/>
    <property type="match status" value="2"/>
</dbReference>
<evidence type="ECO:0000256" key="2">
    <source>
        <dbReference type="ARBA" id="ARBA00034247"/>
    </source>
</evidence>
<proteinExistence type="predicted"/>
<dbReference type="Pfam" id="PF00990">
    <property type="entry name" value="GGDEF"/>
    <property type="match status" value="1"/>
</dbReference>
<reference evidence="6 7" key="1">
    <citation type="submission" date="2023-12" db="EMBL/GenBank/DDBJ databases">
        <title>Marinobacter qingdaonensis sp. nov., isolated from the intertidal sediment of Qingdao, PR China.</title>
        <authorList>
            <person name="Li Y."/>
        </authorList>
    </citation>
    <scope>NUCLEOTIDE SEQUENCE [LARGE SCALE GENOMIC DNA]</scope>
    <source>
        <strain evidence="6 7">ASW11-75</strain>
    </source>
</reference>
<dbReference type="PANTHER" id="PTHR45138:SF9">
    <property type="entry name" value="DIGUANYLATE CYCLASE DGCM-RELATED"/>
    <property type="match status" value="1"/>
</dbReference>
<accession>A0ABU5NWJ2</accession>
<gene>
    <name evidence="6" type="ORF">U5822_05865</name>
</gene>
<dbReference type="SMART" id="SM00267">
    <property type="entry name" value="GGDEF"/>
    <property type="match status" value="1"/>
</dbReference>
<dbReference type="CDD" id="cd00130">
    <property type="entry name" value="PAS"/>
    <property type="match status" value="2"/>
</dbReference>